<organism evidence="2 3">
    <name type="scientific">Arthroderma otae (strain ATCC MYA-4605 / CBS 113480)</name>
    <name type="common">Microsporum canis</name>
    <dbReference type="NCBI Taxonomy" id="554155"/>
    <lineage>
        <taxon>Eukaryota</taxon>
        <taxon>Fungi</taxon>
        <taxon>Dikarya</taxon>
        <taxon>Ascomycota</taxon>
        <taxon>Pezizomycotina</taxon>
        <taxon>Eurotiomycetes</taxon>
        <taxon>Eurotiomycetidae</taxon>
        <taxon>Onygenales</taxon>
        <taxon>Arthrodermataceae</taxon>
        <taxon>Microsporum</taxon>
    </lineage>
</organism>
<proteinExistence type="predicted"/>
<dbReference type="STRING" id="554155.C5FFW2"/>
<reference evidence="3" key="1">
    <citation type="journal article" date="2012" name="MBio">
        <title>Comparative genome analysis of Trichophyton rubrum and related dermatophytes reveals candidate genes involved in infection.</title>
        <authorList>
            <person name="Martinez D.A."/>
            <person name="Oliver B.G."/>
            <person name="Graeser Y."/>
            <person name="Goldberg J.M."/>
            <person name="Li W."/>
            <person name="Martinez-Rossi N.M."/>
            <person name="Monod M."/>
            <person name="Shelest E."/>
            <person name="Barton R.C."/>
            <person name="Birch E."/>
            <person name="Brakhage A.A."/>
            <person name="Chen Z."/>
            <person name="Gurr S.J."/>
            <person name="Heiman D."/>
            <person name="Heitman J."/>
            <person name="Kosti I."/>
            <person name="Rossi A."/>
            <person name="Saif S."/>
            <person name="Samalova M."/>
            <person name="Saunders C.W."/>
            <person name="Shea T."/>
            <person name="Summerbell R.C."/>
            <person name="Xu J."/>
            <person name="Young S."/>
            <person name="Zeng Q."/>
            <person name="Birren B.W."/>
            <person name="Cuomo C.A."/>
            <person name="White T.C."/>
        </authorList>
    </citation>
    <scope>NUCLEOTIDE SEQUENCE [LARGE SCALE GENOMIC DNA]</scope>
    <source>
        <strain evidence="3">ATCC MYA-4605 / CBS 113480</strain>
    </source>
</reference>
<feature type="region of interest" description="Disordered" evidence="1">
    <location>
        <begin position="1"/>
        <end position="26"/>
    </location>
</feature>
<evidence type="ECO:0000256" key="1">
    <source>
        <dbReference type="SAM" id="MobiDB-lite"/>
    </source>
</evidence>
<sequence>MSTTYQEAWGLFHAEQDPKPQATSQRLTSFSLHNSVDDISQSSSPGYLVPSINYLDPRDVEASPQASSLDMVKELQKLRQDLHQLQFPSSGSEHNEASHVRSSAGSLSNPSPNGGARTPGDAPQQRPAQASNGRFQCWDSCCNGRQFSNKSNFIRHQRERRGESYKLRCSFCDAVFSRSSARNAHEASRRCRKQ</sequence>
<dbReference type="OrthoDB" id="4188908at2759"/>
<dbReference type="HOGENOM" id="CLU_123966_0_0_1"/>
<dbReference type="VEuPathDB" id="FungiDB:MCYG_02466"/>
<dbReference type="Gene3D" id="3.30.160.60">
    <property type="entry name" value="Classic Zinc Finger"/>
    <property type="match status" value="1"/>
</dbReference>
<protein>
    <recommendedName>
        <fullName evidence="4">C2H2-type domain-containing protein</fullName>
    </recommendedName>
</protein>
<feature type="region of interest" description="Disordered" evidence="1">
    <location>
        <begin position="88"/>
        <end position="130"/>
    </location>
</feature>
<name>C5FFW2_ARTOC</name>
<dbReference type="EMBL" id="DS995702">
    <property type="protein sequence ID" value="EEQ29647.1"/>
    <property type="molecule type" value="Genomic_DNA"/>
</dbReference>
<dbReference type="AlphaFoldDB" id="C5FFW2"/>
<evidence type="ECO:0000313" key="3">
    <source>
        <dbReference type="Proteomes" id="UP000002035"/>
    </source>
</evidence>
<gene>
    <name evidence="2" type="ORF">MCYG_02466</name>
</gene>
<evidence type="ECO:0008006" key="4">
    <source>
        <dbReference type="Google" id="ProtNLM"/>
    </source>
</evidence>
<evidence type="ECO:0000313" key="2">
    <source>
        <dbReference type="EMBL" id="EEQ29647.1"/>
    </source>
</evidence>
<dbReference type="Proteomes" id="UP000002035">
    <property type="component" value="Unassembled WGS sequence"/>
</dbReference>
<dbReference type="RefSeq" id="XP_002849532.1">
    <property type="nucleotide sequence ID" value="XM_002849486.1"/>
</dbReference>
<dbReference type="GeneID" id="9223391"/>
<accession>C5FFW2</accession>
<keyword evidence="3" id="KW-1185">Reference proteome</keyword>
<feature type="compositionally biased region" description="Polar residues" evidence="1">
    <location>
        <begin position="100"/>
        <end position="112"/>
    </location>
</feature>